<accession>X1UG64</accession>
<dbReference type="EMBL" id="BARW01042773">
    <property type="protein sequence ID" value="GAJ16463.1"/>
    <property type="molecule type" value="Genomic_DNA"/>
</dbReference>
<proteinExistence type="predicted"/>
<dbReference type="Pfam" id="PF00925">
    <property type="entry name" value="GTP_cyclohydro2"/>
    <property type="match status" value="1"/>
</dbReference>
<organism evidence="2">
    <name type="scientific">marine sediment metagenome</name>
    <dbReference type="NCBI Taxonomy" id="412755"/>
    <lineage>
        <taxon>unclassified sequences</taxon>
        <taxon>metagenomes</taxon>
        <taxon>ecological metagenomes</taxon>
    </lineage>
</organism>
<dbReference type="InterPro" id="IPR032677">
    <property type="entry name" value="GTP_cyclohydro_II"/>
</dbReference>
<feature type="domain" description="GTP cyclohydrolase II" evidence="1">
    <location>
        <begin position="1"/>
        <end position="29"/>
    </location>
</feature>
<sequence>GAQILAELGLRGIRLLTNNPKKVVGLEGY</sequence>
<feature type="non-terminal residue" evidence="2">
    <location>
        <position position="1"/>
    </location>
</feature>
<reference evidence="2" key="1">
    <citation type="journal article" date="2014" name="Front. Microbiol.">
        <title>High frequency of phylogenetically diverse reductive dehalogenase-homologous genes in deep subseafloor sedimentary metagenomes.</title>
        <authorList>
            <person name="Kawai M."/>
            <person name="Futagami T."/>
            <person name="Toyoda A."/>
            <person name="Takaki Y."/>
            <person name="Nishi S."/>
            <person name="Hori S."/>
            <person name="Arai W."/>
            <person name="Tsubouchi T."/>
            <person name="Morono Y."/>
            <person name="Uchiyama I."/>
            <person name="Ito T."/>
            <person name="Fujiyama A."/>
            <person name="Inagaki F."/>
            <person name="Takami H."/>
        </authorList>
    </citation>
    <scope>NUCLEOTIDE SEQUENCE</scope>
    <source>
        <strain evidence="2">Expedition CK06-06</strain>
    </source>
</reference>
<dbReference type="InterPro" id="IPR036144">
    <property type="entry name" value="RibA-like_sf"/>
</dbReference>
<dbReference type="Gene3D" id="3.40.50.10990">
    <property type="entry name" value="GTP cyclohydrolase II"/>
    <property type="match status" value="1"/>
</dbReference>
<name>X1UG64_9ZZZZ</name>
<protein>
    <recommendedName>
        <fullName evidence="1">GTP cyclohydrolase II domain-containing protein</fullName>
    </recommendedName>
</protein>
<dbReference type="SUPFAM" id="SSF142695">
    <property type="entry name" value="RibA-like"/>
    <property type="match status" value="1"/>
</dbReference>
<gene>
    <name evidence="2" type="ORF">S12H4_63155</name>
</gene>
<dbReference type="AlphaFoldDB" id="X1UG64"/>
<comment type="caution">
    <text evidence="2">The sequence shown here is derived from an EMBL/GenBank/DDBJ whole genome shotgun (WGS) entry which is preliminary data.</text>
</comment>
<evidence type="ECO:0000259" key="1">
    <source>
        <dbReference type="Pfam" id="PF00925"/>
    </source>
</evidence>
<evidence type="ECO:0000313" key="2">
    <source>
        <dbReference type="EMBL" id="GAJ16463.1"/>
    </source>
</evidence>